<keyword evidence="1" id="KW-0862">Zinc</keyword>
<dbReference type="OrthoDB" id="10050052at2759"/>
<dbReference type="AlphaFoldDB" id="A0A833QQU6"/>
<dbReference type="EMBL" id="SWLB01000022">
    <property type="protein sequence ID" value="KAF3323963.1"/>
    <property type="molecule type" value="Genomic_DNA"/>
</dbReference>
<keyword evidence="5" id="KW-1185">Reference proteome</keyword>
<evidence type="ECO:0000313" key="5">
    <source>
        <dbReference type="Proteomes" id="UP000623129"/>
    </source>
</evidence>
<feature type="domain" description="CCHC-type" evidence="3">
    <location>
        <begin position="232"/>
        <end position="248"/>
    </location>
</feature>
<evidence type="ECO:0000313" key="4">
    <source>
        <dbReference type="EMBL" id="KAF3323963.1"/>
    </source>
</evidence>
<reference evidence="4" key="1">
    <citation type="submission" date="2020-01" db="EMBL/GenBank/DDBJ databases">
        <title>Genome sequence of Kobresia littledalei, the first chromosome-level genome in the family Cyperaceae.</title>
        <authorList>
            <person name="Qu G."/>
        </authorList>
    </citation>
    <scope>NUCLEOTIDE SEQUENCE</scope>
    <source>
        <strain evidence="4">C.B.Clarke</strain>
        <tissue evidence="4">Leaf</tissue>
    </source>
</reference>
<proteinExistence type="predicted"/>
<dbReference type="PROSITE" id="PS50158">
    <property type="entry name" value="ZF_CCHC"/>
    <property type="match status" value="1"/>
</dbReference>
<feature type="region of interest" description="Disordered" evidence="2">
    <location>
        <begin position="1"/>
        <end position="54"/>
    </location>
</feature>
<feature type="region of interest" description="Disordered" evidence="2">
    <location>
        <begin position="247"/>
        <end position="301"/>
    </location>
</feature>
<keyword evidence="1" id="KW-0863">Zinc-finger</keyword>
<keyword evidence="1" id="KW-0479">Metal-binding</keyword>
<evidence type="ECO:0000256" key="2">
    <source>
        <dbReference type="SAM" id="MobiDB-lite"/>
    </source>
</evidence>
<evidence type="ECO:0000256" key="1">
    <source>
        <dbReference type="PROSITE-ProRule" id="PRU00047"/>
    </source>
</evidence>
<gene>
    <name evidence="4" type="ORF">FCM35_KLT11430</name>
</gene>
<dbReference type="Proteomes" id="UP000623129">
    <property type="component" value="Unassembled WGS sequence"/>
</dbReference>
<dbReference type="GO" id="GO:0008270">
    <property type="term" value="F:zinc ion binding"/>
    <property type="evidence" value="ECO:0007669"/>
    <property type="project" value="UniProtKB-KW"/>
</dbReference>
<accession>A0A833QQU6</accession>
<sequence length="301" mass="33663">MAAQGKSGDQKGDPTGDRRTTQKAAQGRTGVNKGDNSDVSEGSPRRIRKVTDKDKKLADFFEEAMKEAPKDIFEWNISGKEEQAKGKVCLSNDLEIRQNLEQRSPDLIWVGDYPVLRIAPETEQGTMHPVQLPSFPNMGKARDNVQTPQEKEINSQETKGLLLESLKDNNDDLEGWTVVTRKKRKLISQRAGHRRNQQSLLNIHATKLRQQGKCFKCLREGHIQAVCSNPKRCLHCNTDGHIIRDCPSMPQRSWKDTQGLKHSYKGDGLATGSSHTHFPSPSANLLHPQPAKKDTSQTPSS</sequence>
<dbReference type="GO" id="GO:0003676">
    <property type="term" value="F:nucleic acid binding"/>
    <property type="evidence" value="ECO:0007669"/>
    <property type="project" value="InterPro"/>
</dbReference>
<feature type="compositionally biased region" description="Basic and acidic residues" evidence="2">
    <location>
        <begin position="8"/>
        <end position="20"/>
    </location>
</feature>
<protein>
    <recommendedName>
        <fullName evidence="3">CCHC-type domain-containing protein</fullName>
    </recommendedName>
</protein>
<dbReference type="SMART" id="SM00343">
    <property type="entry name" value="ZnF_C2HC"/>
    <property type="match status" value="2"/>
</dbReference>
<dbReference type="SUPFAM" id="SSF57756">
    <property type="entry name" value="Retrovirus zinc finger-like domains"/>
    <property type="match status" value="1"/>
</dbReference>
<dbReference type="Gene3D" id="4.10.60.10">
    <property type="entry name" value="Zinc finger, CCHC-type"/>
    <property type="match status" value="1"/>
</dbReference>
<dbReference type="InterPro" id="IPR001878">
    <property type="entry name" value="Znf_CCHC"/>
</dbReference>
<feature type="compositionally biased region" description="Polar residues" evidence="2">
    <location>
        <begin position="271"/>
        <end position="283"/>
    </location>
</feature>
<dbReference type="InterPro" id="IPR036875">
    <property type="entry name" value="Znf_CCHC_sf"/>
</dbReference>
<comment type="caution">
    <text evidence="4">The sequence shown here is derived from an EMBL/GenBank/DDBJ whole genome shotgun (WGS) entry which is preliminary data.</text>
</comment>
<name>A0A833QQU6_9POAL</name>
<evidence type="ECO:0000259" key="3">
    <source>
        <dbReference type="PROSITE" id="PS50158"/>
    </source>
</evidence>
<organism evidence="4 5">
    <name type="scientific">Carex littledalei</name>
    <dbReference type="NCBI Taxonomy" id="544730"/>
    <lineage>
        <taxon>Eukaryota</taxon>
        <taxon>Viridiplantae</taxon>
        <taxon>Streptophyta</taxon>
        <taxon>Embryophyta</taxon>
        <taxon>Tracheophyta</taxon>
        <taxon>Spermatophyta</taxon>
        <taxon>Magnoliopsida</taxon>
        <taxon>Liliopsida</taxon>
        <taxon>Poales</taxon>
        <taxon>Cyperaceae</taxon>
        <taxon>Cyperoideae</taxon>
        <taxon>Cariceae</taxon>
        <taxon>Carex</taxon>
        <taxon>Carex subgen. Euthyceras</taxon>
    </lineage>
</organism>